<proteinExistence type="inferred from homology"/>
<dbReference type="Pfam" id="PF00623">
    <property type="entry name" value="RNA_pol_Rpb1_2"/>
    <property type="match status" value="2"/>
</dbReference>
<dbReference type="Pfam" id="PF04983">
    <property type="entry name" value="RNA_pol_Rpb1_3"/>
    <property type="match status" value="1"/>
</dbReference>
<keyword evidence="6 9" id="KW-0479">Metal-binding</keyword>
<dbReference type="InterPro" id="IPR042102">
    <property type="entry name" value="RNA_pol_Rpb1_3_sf"/>
</dbReference>
<keyword evidence="14" id="KW-1185">Reference proteome</keyword>
<dbReference type="KEGG" id="skn:SKUN_001627"/>
<feature type="binding site" evidence="9">
    <location>
        <position position="504"/>
    </location>
    <ligand>
        <name>Mg(2+)</name>
        <dbReference type="ChEBI" id="CHEBI:18420"/>
    </ligand>
</feature>
<dbReference type="InterPro" id="IPR007066">
    <property type="entry name" value="RNA_pol_Rpb1_3"/>
</dbReference>
<dbReference type="InterPro" id="IPR038120">
    <property type="entry name" value="Rpb1_funnel_sf"/>
</dbReference>
<dbReference type="Pfam" id="PF04997">
    <property type="entry name" value="RNA_pol_Rpb1_1"/>
    <property type="match status" value="1"/>
</dbReference>
<evidence type="ECO:0000313" key="14">
    <source>
        <dbReference type="Proteomes" id="UP000062963"/>
    </source>
</evidence>
<dbReference type="GO" id="GO:0000428">
    <property type="term" value="C:DNA-directed RNA polymerase complex"/>
    <property type="evidence" value="ECO:0007669"/>
    <property type="project" value="UniProtKB-KW"/>
</dbReference>
<keyword evidence="7 9" id="KW-0804">Transcription</keyword>
<dbReference type="OrthoDB" id="9815296at2"/>
<dbReference type="EMBL" id="CP010899">
    <property type="protein sequence ID" value="ALA98484.1"/>
    <property type="molecule type" value="Genomic_DNA"/>
</dbReference>
<evidence type="ECO:0000256" key="4">
    <source>
        <dbReference type="ARBA" id="ARBA00022679"/>
    </source>
</evidence>
<feature type="binding site" evidence="9">
    <location>
        <position position="80"/>
    </location>
    <ligand>
        <name>Zn(2+)</name>
        <dbReference type="ChEBI" id="CHEBI:29105"/>
        <label>1</label>
    </ligand>
</feature>
<evidence type="ECO:0000256" key="3">
    <source>
        <dbReference type="ARBA" id="ARBA00022478"/>
    </source>
</evidence>
<dbReference type="RefSeq" id="WP_053391491.1">
    <property type="nucleotide sequence ID" value="NZ_CP010899.1"/>
</dbReference>
<evidence type="ECO:0000256" key="9">
    <source>
        <dbReference type="HAMAP-Rule" id="MF_01322"/>
    </source>
</evidence>
<feature type="binding site" evidence="9">
    <location>
        <position position="946"/>
    </location>
    <ligand>
        <name>Zn(2+)</name>
        <dbReference type="ChEBI" id="CHEBI:29105"/>
        <label>2</label>
    </ligand>
</feature>
<feature type="binding site" evidence="9">
    <location>
        <position position="77"/>
    </location>
    <ligand>
        <name>Zn(2+)</name>
        <dbReference type="ChEBI" id="CHEBI:29105"/>
        <label>1</label>
    </ligand>
</feature>
<dbReference type="InterPro" id="IPR044893">
    <property type="entry name" value="RNA_pol_Rpb1_clamp_domain"/>
</dbReference>
<dbReference type="PANTHER" id="PTHR19376">
    <property type="entry name" value="DNA-DIRECTED RNA POLYMERASE"/>
    <property type="match status" value="1"/>
</dbReference>
<dbReference type="Gene3D" id="2.40.50.100">
    <property type="match status" value="1"/>
</dbReference>
<dbReference type="Gene3D" id="2.40.40.20">
    <property type="match status" value="1"/>
</dbReference>
<dbReference type="SMART" id="SM00663">
    <property type="entry name" value="RPOLA_N"/>
    <property type="match status" value="1"/>
</dbReference>
<dbReference type="Gene3D" id="4.10.860.120">
    <property type="entry name" value="RNA polymerase II, clamp domain"/>
    <property type="match status" value="1"/>
</dbReference>
<dbReference type="Gene3D" id="1.10.132.30">
    <property type="match status" value="1"/>
</dbReference>
<comment type="function">
    <text evidence="1 9 10">DNA-dependent RNA polymerase catalyzes the transcription of DNA into RNA using the four ribonucleoside triphosphates as substrates.</text>
</comment>
<dbReference type="GO" id="GO:0006351">
    <property type="term" value="P:DNA-templated transcription"/>
    <property type="evidence" value="ECO:0007669"/>
    <property type="project" value="UniProtKB-UniRule"/>
</dbReference>
<dbReference type="CDD" id="cd02655">
    <property type="entry name" value="RNAP_beta'_C"/>
    <property type="match status" value="1"/>
</dbReference>
<comment type="subunit">
    <text evidence="9">The RNAP catalytic core consists of 2 alpha, 1 beta, 1 beta' and 1 omega subunit. When a sigma factor is associated with the core the holoenzyme is formed, which can initiate transcription.</text>
</comment>
<dbReference type="Gene3D" id="1.10.40.90">
    <property type="match status" value="1"/>
</dbReference>
<dbReference type="InterPro" id="IPR000722">
    <property type="entry name" value="RNA_pol_asu"/>
</dbReference>
<dbReference type="InterPro" id="IPR007083">
    <property type="entry name" value="RNA_pol_Rpb1_4"/>
</dbReference>
<evidence type="ECO:0000256" key="6">
    <source>
        <dbReference type="ARBA" id="ARBA00022723"/>
    </source>
</evidence>
<dbReference type="PATRIC" id="fig|273035.7.peg.2004"/>
<dbReference type="AlphaFoldDB" id="A0A0K2JIR0"/>
<comment type="catalytic activity">
    <reaction evidence="8 9 10">
        <text>RNA(n) + a ribonucleoside 5'-triphosphate = RNA(n+1) + diphosphate</text>
        <dbReference type="Rhea" id="RHEA:21248"/>
        <dbReference type="Rhea" id="RHEA-COMP:14527"/>
        <dbReference type="Rhea" id="RHEA-COMP:17342"/>
        <dbReference type="ChEBI" id="CHEBI:33019"/>
        <dbReference type="ChEBI" id="CHEBI:61557"/>
        <dbReference type="ChEBI" id="CHEBI:140395"/>
        <dbReference type="EC" id="2.7.7.6"/>
    </reaction>
</comment>
<feature type="binding site" evidence="9">
    <location>
        <position position="64"/>
    </location>
    <ligand>
        <name>Zn(2+)</name>
        <dbReference type="ChEBI" id="CHEBI:29105"/>
        <label>1</label>
    </ligand>
</feature>
<evidence type="ECO:0000256" key="1">
    <source>
        <dbReference type="ARBA" id="ARBA00004026"/>
    </source>
</evidence>
<dbReference type="PANTHER" id="PTHR19376:SF54">
    <property type="entry name" value="DNA-DIRECTED RNA POLYMERASE SUBUNIT BETA"/>
    <property type="match status" value="1"/>
</dbReference>
<accession>A0A0K2JIR0</accession>
<keyword evidence="9" id="KW-0862">Zinc</keyword>
<dbReference type="InterPro" id="IPR006592">
    <property type="entry name" value="RNA_pol_N"/>
</dbReference>
<evidence type="ECO:0000259" key="12">
    <source>
        <dbReference type="SMART" id="SM00663"/>
    </source>
</evidence>
<feature type="coiled-coil region" evidence="11">
    <location>
        <begin position="233"/>
        <end position="260"/>
    </location>
</feature>
<keyword evidence="3 9" id="KW-0240">DNA-directed RNA polymerase</keyword>
<dbReference type="HAMAP" id="MF_01322">
    <property type="entry name" value="RNApol_bact_RpoC"/>
    <property type="match status" value="1"/>
</dbReference>
<dbReference type="InterPro" id="IPR045867">
    <property type="entry name" value="DNA-dir_RpoC_beta_prime"/>
</dbReference>
<dbReference type="Gene3D" id="1.10.150.390">
    <property type="match status" value="1"/>
</dbReference>
<feature type="binding site" evidence="9">
    <location>
        <position position="502"/>
    </location>
    <ligand>
        <name>Mg(2+)</name>
        <dbReference type="ChEBI" id="CHEBI:18420"/>
    </ligand>
</feature>
<evidence type="ECO:0000313" key="13">
    <source>
        <dbReference type="EMBL" id="ALA98484.1"/>
    </source>
</evidence>
<reference evidence="13 14" key="1">
    <citation type="journal article" date="2015" name="Genome Announc.">
        <title>Complete Genome Sequence of Spiroplasma kunkelii Strain CR2-3x, Causal Agent of Corn Stunt Disease in Zea mays L.</title>
        <authorList>
            <person name="Davis R.E."/>
            <person name="Shao J."/>
            <person name="Dally E.L."/>
            <person name="Zhao Y."/>
            <person name="Gasparich G.E."/>
            <person name="Gaynor B.J."/>
            <person name="Athey J.C."/>
            <person name="Harrison N.A."/>
            <person name="Donofrio N."/>
        </authorList>
    </citation>
    <scope>NUCLEOTIDE SEQUENCE [LARGE SCALE GENOMIC DNA]</scope>
    <source>
        <strain evidence="13 14">CR2-3x</strain>
    </source>
</reference>
<feature type="binding site" evidence="9">
    <location>
        <position position="953"/>
    </location>
    <ligand>
        <name>Zn(2+)</name>
        <dbReference type="ChEBI" id="CHEBI:29105"/>
        <label>2</label>
    </ligand>
</feature>
<comment type="cofactor">
    <cofactor evidence="9">
        <name>Zn(2+)</name>
        <dbReference type="ChEBI" id="CHEBI:29105"/>
    </cofactor>
    <text evidence="9">Binds 2 Zn(2+) ions per subunit.</text>
</comment>
<gene>
    <name evidence="9 13" type="primary">rpoC</name>
    <name evidence="13" type="ORF">SKUN_001627</name>
</gene>
<dbReference type="Pfam" id="PF04998">
    <property type="entry name" value="RNA_pol_Rpb1_5"/>
    <property type="match status" value="1"/>
</dbReference>
<keyword evidence="4 9" id="KW-0808">Transferase</keyword>
<dbReference type="Proteomes" id="UP000062963">
    <property type="component" value="Chromosome"/>
</dbReference>
<dbReference type="EC" id="2.7.7.6" evidence="9"/>
<dbReference type="GO" id="GO:0003899">
    <property type="term" value="F:DNA-directed RNA polymerase activity"/>
    <property type="evidence" value="ECO:0007669"/>
    <property type="project" value="UniProtKB-UniRule"/>
</dbReference>
<dbReference type="Pfam" id="PF05000">
    <property type="entry name" value="RNA_pol_Rpb1_4"/>
    <property type="match status" value="1"/>
</dbReference>
<keyword evidence="11" id="KW-0175">Coiled coil</keyword>
<dbReference type="CDD" id="cd01609">
    <property type="entry name" value="RNAP_beta'_N"/>
    <property type="match status" value="1"/>
</dbReference>
<dbReference type="SUPFAM" id="SSF64484">
    <property type="entry name" value="beta and beta-prime subunits of DNA dependent RNA-polymerase"/>
    <property type="match status" value="1"/>
</dbReference>
<keyword evidence="9" id="KW-0460">Magnesium</keyword>
<dbReference type="NCBIfam" id="TIGR02386">
    <property type="entry name" value="rpoC_TIGR"/>
    <property type="match status" value="1"/>
</dbReference>
<organism evidence="13 14">
    <name type="scientific">Spiroplasma kunkelii CR2-3x</name>
    <dbReference type="NCBI Taxonomy" id="273035"/>
    <lineage>
        <taxon>Bacteria</taxon>
        <taxon>Bacillati</taxon>
        <taxon>Mycoplasmatota</taxon>
        <taxon>Mollicutes</taxon>
        <taxon>Entomoplasmatales</taxon>
        <taxon>Spiroplasmataceae</taxon>
        <taxon>Spiroplasma</taxon>
    </lineage>
</organism>
<dbReference type="GO" id="GO:0000287">
    <property type="term" value="F:magnesium ion binding"/>
    <property type="evidence" value="ECO:0007669"/>
    <property type="project" value="UniProtKB-UniRule"/>
</dbReference>
<feature type="binding site" evidence="9">
    <location>
        <position position="872"/>
    </location>
    <ligand>
        <name>Zn(2+)</name>
        <dbReference type="ChEBI" id="CHEBI:29105"/>
        <label>2</label>
    </ligand>
</feature>
<name>A0A0K2JIR0_SPIKU</name>
<dbReference type="Gene3D" id="1.10.1790.20">
    <property type="match status" value="1"/>
</dbReference>
<dbReference type="STRING" id="273035.SKUN_001627"/>
<keyword evidence="5 9" id="KW-0548">Nucleotidyltransferase</keyword>
<feature type="binding site" evidence="9">
    <location>
        <position position="62"/>
    </location>
    <ligand>
        <name>Zn(2+)</name>
        <dbReference type="ChEBI" id="CHEBI:29105"/>
        <label>1</label>
    </ligand>
</feature>
<dbReference type="GO" id="GO:0008270">
    <property type="term" value="F:zinc ion binding"/>
    <property type="evidence" value="ECO:0007669"/>
    <property type="project" value="UniProtKB-UniRule"/>
</dbReference>
<dbReference type="InterPro" id="IPR007080">
    <property type="entry name" value="RNA_pol_Rpb1_1"/>
</dbReference>
<comment type="similarity">
    <text evidence="2 9 10">Belongs to the RNA polymerase beta' chain family.</text>
</comment>
<dbReference type="Gene3D" id="1.10.274.100">
    <property type="entry name" value="RNA polymerase Rpb1, domain 3"/>
    <property type="match status" value="1"/>
</dbReference>
<evidence type="ECO:0000256" key="11">
    <source>
        <dbReference type="SAM" id="Coils"/>
    </source>
</evidence>
<dbReference type="InterPro" id="IPR007081">
    <property type="entry name" value="RNA_pol_Rpb1_5"/>
</dbReference>
<evidence type="ECO:0000256" key="5">
    <source>
        <dbReference type="ARBA" id="ARBA00022695"/>
    </source>
</evidence>
<dbReference type="InterPro" id="IPR012754">
    <property type="entry name" value="DNA-dir_RpoC_beta_prime_bact"/>
</dbReference>
<feature type="domain" description="RNA polymerase N-terminal" evidence="12">
    <location>
        <begin position="277"/>
        <end position="556"/>
    </location>
</feature>
<dbReference type="GO" id="GO:0003677">
    <property type="term" value="F:DNA binding"/>
    <property type="evidence" value="ECO:0007669"/>
    <property type="project" value="UniProtKB-UniRule"/>
</dbReference>
<sequence length="1250" mass="140355">MIKNNEKNNRMIKIGLANPNDIRSWSYGEVKKPETINYKTLKPERDGLFDEKIFGPTKNFECACGKYKKSKNKGKICERCGVEITEAIVRRERMGHIELEEPVTHIWMLKAAPSRIALILDMKTKELEEVVYFVSYIVLDAGDAKSLKQKMVLDLGNAKTSAQTRQRLTKTLREILDTLEHNKIAYEVGETMIEDLKNTSLPFSMDECAQFINRHTNARFGIGAEAVEVLLKNLNIDDEIEKIKQDLKDKKTQLDQNKLMKRLEVLDSLKKSGSRPEWMILRAVPVIPPDIRPIIQLDGGRFTTSEINDLYRRIIIRNERLKKVKAMGAPSVIVNNEKRMLQEAVDALLDNERKARPVTGKDKRPLKSLTSILKGKQGRFRQNLLGKRVDYSGRSVIAIGPDLKMYQCGLPRDMAITLFKPFVISKLVKDGLAANIKVAEKLILNQDDKVWEVLEEVIKTRPVLLNRAPTLHRLGIQAFEPKLVKGKAIRLHPLVTTAFNADFDGDQMAVHVPITEEAVAEARSLMLGNRNILGPKDGKPIVTPTQDMVLGNYYLTYEEKGQLGEGTIFKDLNEAVIAYETGAVALHALVAIPVVGFVNKKFKPEQMKDYIITTPGKIIFNQIFKEEFPYLNEPNVENLTALPARSLIKDNVNLVEYLASWKVNPPFKKKDLSNIIDRYFKQYGANKTAEMLDNMKNLGFKYSGKSGVTVSAGDVKVYDKKQEEFKATDEKVKEINDYFKMGMLTSREKQHRIISVWSKVKDNIQTELEHVLREDPKNPIFMMADSGARGNVSNFTQLVGMRGLMNNPKGDIIELPIKSSFREGLTVSEFFISTHGARKGMADVALKTADSGYLTRRLVDVSQEIIITVKDCNSRRGFVVSDIIEQKHANIIVPLFDRLVGRYNLKDIKLKNGEVIAANTLLTEEDSRRIVDNDIKEVIIRSVLTCEAEKGVCQRCYGKNLATGMEVEIGEAVGTIAAQSIGEPGTQLTMRTFHTGGVAGGADITQGLPRIKELLDVTTPKGSIAVISEIDGKISDIRDEGGIHTIYVKSDSDERKFKTQYNAVLRVKIGDKVARGQKLTEGSINIKELLEVAKIEDVHNYILKEVQRVYRLQGIEISDKYIEIIIKQMLNKVKIIDAGDTELLPGEIVTIKRYRNETINAVRSMKKPPTAKHVIFGIKKAPLESESFLSSASFQDTTRVLVKAIIKGKVDCLEGLKENIMLGHLIPAGTGLKNPKDIITAGIAAKAEEY</sequence>
<evidence type="ECO:0000256" key="8">
    <source>
        <dbReference type="ARBA" id="ARBA00048552"/>
    </source>
</evidence>
<feature type="binding site" evidence="9">
    <location>
        <position position="506"/>
    </location>
    <ligand>
        <name>Mg(2+)</name>
        <dbReference type="ChEBI" id="CHEBI:18420"/>
    </ligand>
</feature>
<feature type="binding site" evidence="9">
    <location>
        <position position="956"/>
    </location>
    <ligand>
        <name>Zn(2+)</name>
        <dbReference type="ChEBI" id="CHEBI:29105"/>
        <label>2</label>
    </ligand>
</feature>
<evidence type="ECO:0000256" key="2">
    <source>
        <dbReference type="ARBA" id="ARBA00006460"/>
    </source>
</evidence>
<evidence type="ECO:0000256" key="10">
    <source>
        <dbReference type="RuleBase" id="RU004279"/>
    </source>
</evidence>
<comment type="cofactor">
    <cofactor evidence="9">
        <name>Mg(2+)</name>
        <dbReference type="ChEBI" id="CHEBI:18420"/>
    </cofactor>
    <text evidence="9">Binds 1 Mg(2+) ion per subunit.</text>
</comment>
<protein>
    <recommendedName>
        <fullName evidence="9">DNA-directed RNA polymerase subunit beta'</fullName>
        <shortName evidence="9">RNAP subunit beta'</shortName>
        <ecNumber evidence="9">2.7.7.6</ecNumber>
    </recommendedName>
    <alternativeName>
        <fullName evidence="9">RNA polymerase subunit beta'</fullName>
    </alternativeName>
    <alternativeName>
        <fullName evidence="9">Transcriptase subunit beta'</fullName>
    </alternativeName>
</protein>
<evidence type="ECO:0000256" key="7">
    <source>
        <dbReference type="ARBA" id="ARBA00023163"/>
    </source>
</evidence>